<comment type="caution">
    <text evidence="10">The sequence shown here is derived from an EMBL/GenBank/DDBJ whole genome shotgun (WGS) entry which is preliminary data.</text>
</comment>
<keyword evidence="2" id="KW-0808">Transferase</keyword>
<dbReference type="GO" id="GO:0005524">
    <property type="term" value="F:ATP binding"/>
    <property type="evidence" value="ECO:0007669"/>
    <property type="project" value="UniProtKB-KW"/>
</dbReference>
<evidence type="ECO:0000256" key="5">
    <source>
        <dbReference type="ARBA" id="ARBA00022840"/>
    </source>
</evidence>
<comment type="similarity">
    <text evidence="1">Belongs to the FGGY kinase family.</text>
</comment>
<protein>
    <submittedName>
        <fullName evidence="10">Rhamnulokinase</fullName>
    </submittedName>
</protein>
<keyword evidence="6" id="KW-1015">Disulfide bond</keyword>
<gene>
    <name evidence="10" type="ORF">CLV62_10513</name>
</gene>
<evidence type="ECO:0000256" key="1">
    <source>
        <dbReference type="ARBA" id="ARBA00009156"/>
    </source>
</evidence>
<dbReference type="Pfam" id="PF02782">
    <property type="entry name" value="FGGY_C"/>
    <property type="match status" value="1"/>
</dbReference>
<dbReference type="Proteomes" id="UP000247973">
    <property type="component" value="Unassembled WGS sequence"/>
</dbReference>
<evidence type="ECO:0000259" key="9">
    <source>
        <dbReference type="Pfam" id="PF02782"/>
    </source>
</evidence>
<evidence type="ECO:0000313" key="11">
    <source>
        <dbReference type="Proteomes" id="UP000247973"/>
    </source>
</evidence>
<dbReference type="GO" id="GO:0004370">
    <property type="term" value="F:glycerol kinase activity"/>
    <property type="evidence" value="ECO:0007669"/>
    <property type="project" value="TreeGrafter"/>
</dbReference>
<reference evidence="10 11" key="1">
    <citation type="submission" date="2018-03" db="EMBL/GenBank/DDBJ databases">
        <title>Genomic Encyclopedia of Archaeal and Bacterial Type Strains, Phase II (KMG-II): from individual species to whole genera.</title>
        <authorList>
            <person name="Goeker M."/>
        </authorList>
    </citation>
    <scope>NUCLEOTIDE SEQUENCE [LARGE SCALE GENOMIC DNA]</scope>
    <source>
        <strain evidence="10 11">DSM 100214</strain>
    </source>
</reference>
<evidence type="ECO:0000256" key="6">
    <source>
        <dbReference type="ARBA" id="ARBA00023157"/>
    </source>
</evidence>
<keyword evidence="4 10" id="KW-0418">Kinase</keyword>
<dbReference type="SUPFAM" id="SSF53067">
    <property type="entry name" value="Actin-like ATPase domain"/>
    <property type="match status" value="2"/>
</dbReference>
<evidence type="ECO:0000256" key="3">
    <source>
        <dbReference type="ARBA" id="ARBA00022741"/>
    </source>
</evidence>
<dbReference type="CDD" id="cd07771">
    <property type="entry name" value="ASKHA_NBD_FGGY_RhaB-like"/>
    <property type="match status" value="1"/>
</dbReference>
<dbReference type="RefSeq" id="WP_110309925.1">
    <property type="nucleotide sequence ID" value="NZ_QICL01000005.1"/>
</dbReference>
<evidence type="ECO:0000256" key="4">
    <source>
        <dbReference type="ARBA" id="ARBA00022777"/>
    </source>
</evidence>
<dbReference type="EMBL" id="QICL01000005">
    <property type="protein sequence ID" value="PXV66262.1"/>
    <property type="molecule type" value="Genomic_DNA"/>
</dbReference>
<feature type="domain" description="Carbohydrate kinase FGGY C-terminal" evidence="9">
    <location>
        <begin position="256"/>
        <end position="444"/>
    </location>
</feature>
<dbReference type="AlphaFoldDB" id="A0A2V3PT59"/>
<dbReference type="PANTHER" id="PTHR10196:SF93">
    <property type="entry name" value="L-RHAMNULOKINASE"/>
    <property type="match status" value="1"/>
</dbReference>
<name>A0A2V3PT59_9BACT</name>
<evidence type="ECO:0000259" key="8">
    <source>
        <dbReference type="Pfam" id="PF00370"/>
    </source>
</evidence>
<dbReference type="GO" id="GO:0008993">
    <property type="term" value="F:rhamnulokinase activity"/>
    <property type="evidence" value="ECO:0007669"/>
    <property type="project" value="InterPro"/>
</dbReference>
<dbReference type="GO" id="GO:0006071">
    <property type="term" value="P:glycerol metabolic process"/>
    <property type="evidence" value="ECO:0007669"/>
    <property type="project" value="TreeGrafter"/>
</dbReference>
<dbReference type="GO" id="GO:0019301">
    <property type="term" value="P:rhamnose catabolic process"/>
    <property type="evidence" value="ECO:0007669"/>
    <property type="project" value="InterPro"/>
</dbReference>
<dbReference type="Pfam" id="PF00370">
    <property type="entry name" value="FGGY_N"/>
    <property type="match status" value="1"/>
</dbReference>
<keyword evidence="11" id="KW-1185">Reference proteome</keyword>
<dbReference type="GO" id="GO:0005829">
    <property type="term" value="C:cytosol"/>
    <property type="evidence" value="ECO:0007669"/>
    <property type="project" value="TreeGrafter"/>
</dbReference>
<keyword evidence="3" id="KW-0547">Nucleotide-binding</keyword>
<organism evidence="10 11">
    <name type="scientific">Dysgonomonas alginatilytica</name>
    <dbReference type="NCBI Taxonomy" id="1605892"/>
    <lineage>
        <taxon>Bacteria</taxon>
        <taxon>Pseudomonadati</taxon>
        <taxon>Bacteroidota</taxon>
        <taxon>Bacteroidia</taxon>
        <taxon>Bacteroidales</taxon>
        <taxon>Dysgonomonadaceae</taxon>
        <taxon>Dysgonomonas</taxon>
    </lineage>
</organism>
<dbReference type="PANTHER" id="PTHR10196">
    <property type="entry name" value="SUGAR KINASE"/>
    <property type="match status" value="1"/>
</dbReference>
<accession>A0A2V3PT59</accession>
<evidence type="ECO:0000256" key="2">
    <source>
        <dbReference type="ARBA" id="ARBA00022679"/>
    </source>
</evidence>
<dbReference type="InterPro" id="IPR043129">
    <property type="entry name" value="ATPase_NBD"/>
</dbReference>
<proteinExistence type="inferred from homology"/>
<evidence type="ECO:0000313" key="10">
    <source>
        <dbReference type="EMBL" id="PXV66262.1"/>
    </source>
</evidence>
<dbReference type="InterPro" id="IPR018484">
    <property type="entry name" value="FGGY_N"/>
</dbReference>
<evidence type="ECO:0000256" key="7">
    <source>
        <dbReference type="ARBA" id="ARBA00023308"/>
    </source>
</evidence>
<sequence length="487" mass="53984">MNTQNFFAVDIGASSGRTIIGTLDNGVLKIEELTRFANPLIEVNGHFYWNILSLYESIIAGLKKAAQEGIKISSIGIDTWGVDFIAIDKNKEIIGMPYAYRDPHTLDAPENFFKLIPRKDVYMATGIQIMNFNSLFQFFTLNKNNSTLLKEAEKIMFMPDGLSYLLTGEVVMEYTIASTSQMLNPYKKEPDSKLLEKVGLDQSKFGRFVLPGTVIGNLSESVCRQTGLESIPVVAVAGHDTASAVASVPAEDECFAYLSSGTWSLMGIEVKEPIINEKTYDLNFTNEGGVDGTIRFLKNICGMWLLEQCRKEWDANLTYPDLIDQASKSEPFKCLVNPDAEVFGNPTIMTKAISEYCSNTGQPTPQTIGEYVRCIFESLALRYKEIFTHLQELAPFEINKLHVIGGGSKNNLLNQFTANALNVPIITGPSEATAIGNIMLQAKALGIVDSLCDMRKVINNSVCPETFLPQDAEIWNKGYAKYLKISK</sequence>
<feature type="domain" description="Carbohydrate kinase FGGY N-terminal" evidence="8">
    <location>
        <begin position="8"/>
        <end position="245"/>
    </location>
</feature>
<keyword evidence="5" id="KW-0067">ATP-binding</keyword>
<dbReference type="Gene3D" id="3.30.420.40">
    <property type="match status" value="2"/>
</dbReference>
<dbReference type="InterPro" id="IPR013449">
    <property type="entry name" value="Rhamnulokinase"/>
</dbReference>
<dbReference type="InterPro" id="IPR018485">
    <property type="entry name" value="FGGY_C"/>
</dbReference>
<keyword evidence="7" id="KW-0684">Rhamnose metabolism</keyword>
<dbReference type="OrthoDB" id="9805576at2"/>